<keyword evidence="8" id="KW-0732">Signal</keyword>
<dbReference type="Pfam" id="PF00723">
    <property type="entry name" value="Glyco_hydro_15"/>
    <property type="match status" value="1"/>
</dbReference>
<keyword evidence="4" id="KW-0378">Hydrolase</keyword>
<evidence type="ECO:0000256" key="5">
    <source>
        <dbReference type="ARBA" id="ARBA00023277"/>
    </source>
</evidence>
<dbReference type="PRINTS" id="PR00736">
    <property type="entry name" value="GLHYDRLASE15"/>
</dbReference>
<reference evidence="10 11" key="1">
    <citation type="submission" date="2015-11" db="EMBL/GenBank/DDBJ databases">
        <title>Genomic analysis of 38 Legionella species identifies large and diverse effector repertoires.</title>
        <authorList>
            <person name="Burstein D."/>
            <person name="Amaro F."/>
            <person name="Zusman T."/>
            <person name="Lifshitz Z."/>
            <person name="Cohen O."/>
            <person name="Gilbert J.A."/>
            <person name="Pupko T."/>
            <person name="Shuman H.A."/>
            <person name="Segal G."/>
        </authorList>
    </citation>
    <scope>NUCLEOTIDE SEQUENCE [LARGE SCALE GENOMIC DNA]</scope>
    <source>
        <strain evidence="10 11">Bercovier 4</strain>
    </source>
</reference>
<dbReference type="PANTHER" id="PTHR31616:SF9">
    <property type="entry name" value="GLUCOAMYLASE, INTRACELLULAR SPORULATION-SPECIFIC"/>
    <property type="match status" value="1"/>
</dbReference>
<keyword evidence="6" id="KW-0326">Glycosidase</keyword>
<comment type="similarity">
    <text evidence="2">Belongs to the glycosyl hydrolase 15 family.</text>
</comment>
<evidence type="ECO:0000259" key="9">
    <source>
        <dbReference type="Pfam" id="PF00723"/>
    </source>
</evidence>
<evidence type="ECO:0000256" key="6">
    <source>
        <dbReference type="ARBA" id="ARBA00023295"/>
    </source>
</evidence>
<dbReference type="STRING" id="454.Lisr_1297"/>
<protein>
    <recommendedName>
        <fullName evidence="3">glucan 1,4-alpha-glucosidase</fullName>
        <ecNumber evidence="3">3.2.1.3</ecNumber>
    </recommendedName>
</protein>
<dbReference type="GO" id="GO:0000272">
    <property type="term" value="P:polysaccharide catabolic process"/>
    <property type="evidence" value="ECO:0007669"/>
    <property type="project" value="UniProtKB-KW"/>
</dbReference>
<feature type="chain" id="PRO_5006915121" description="glucan 1,4-alpha-glucosidase" evidence="8">
    <location>
        <begin position="19"/>
        <end position="432"/>
    </location>
</feature>
<dbReference type="InterPro" id="IPR012341">
    <property type="entry name" value="6hp_glycosidase-like_sf"/>
</dbReference>
<evidence type="ECO:0000256" key="7">
    <source>
        <dbReference type="ARBA" id="ARBA00023326"/>
    </source>
</evidence>
<accession>A0A0W0VXD7</accession>
<dbReference type="InterPro" id="IPR011613">
    <property type="entry name" value="GH15-like"/>
</dbReference>
<dbReference type="InterPro" id="IPR000165">
    <property type="entry name" value="Glucoamylase"/>
</dbReference>
<feature type="signal peptide" evidence="8">
    <location>
        <begin position="1"/>
        <end position="18"/>
    </location>
</feature>
<evidence type="ECO:0000256" key="3">
    <source>
        <dbReference type="ARBA" id="ARBA00012593"/>
    </source>
</evidence>
<dbReference type="EMBL" id="LNYH01000065">
    <property type="protein sequence ID" value="KTD24948.1"/>
    <property type="molecule type" value="Genomic_DNA"/>
</dbReference>
<keyword evidence="5" id="KW-0119">Carbohydrate metabolism</keyword>
<organism evidence="10 11">
    <name type="scientific">Legionella israelensis</name>
    <dbReference type="NCBI Taxonomy" id="454"/>
    <lineage>
        <taxon>Bacteria</taxon>
        <taxon>Pseudomonadati</taxon>
        <taxon>Pseudomonadota</taxon>
        <taxon>Gammaproteobacteria</taxon>
        <taxon>Legionellales</taxon>
        <taxon>Legionellaceae</taxon>
        <taxon>Legionella</taxon>
    </lineage>
</organism>
<dbReference type="AlphaFoldDB" id="A0A0W0VXD7"/>
<evidence type="ECO:0000256" key="8">
    <source>
        <dbReference type="SAM" id="SignalP"/>
    </source>
</evidence>
<dbReference type="Gene3D" id="1.50.10.10">
    <property type="match status" value="1"/>
</dbReference>
<evidence type="ECO:0000256" key="2">
    <source>
        <dbReference type="ARBA" id="ARBA00006188"/>
    </source>
</evidence>
<dbReference type="SUPFAM" id="SSF48208">
    <property type="entry name" value="Six-hairpin glycosidases"/>
    <property type="match status" value="1"/>
</dbReference>
<comment type="caution">
    <text evidence="10">The sequence shown here is derived from an EMBL/GenBank/DDBJ whole genome shotgun (WGS) entry which is preliminary data.</text>
</comment>
<feature type="domain" description="GH15-like" evidence="9">
    <location>
        <begin position="39"/>
        <end position="416"/>
    </location>
</feature>
<dbReference type="EC" id="3.2.1.3" evidence="3"/>
<dbReference type="GO" id="GO:0004339">
    <property type="term" value="F:glucan 1,4-alpha-glucosidase activity"/>
    <property type="evidence" value="ECO:0007669"/>
    <property type="project" value="UniProtKB-EC"/>
</dbReference>
<comment type="catalytic activity">
    <reaction evidence="1">
        <text>Hydrolysis of terminal (1-&gt;4)-linked alpha-D-glucose residues successively from non-reducing ends of the chains with release of beta-D-glucose.</text>
        <dbReference type="EC" id="3.2.1.3"/>
    </reaction>
</comment>
<dbReference type="PANTHER" id="PTHR31616">
    <property type="entry name" value="TREHALASE"/>
    <property type="match status" value="1"/>
</dbReference>
<keyword evidence="11" id="KW-1185">Reference proteome</keyword>
<dbReference type="Proteomes" id="UP000054761">
    <property type="component" value="Unassembled WGS sequence"/>
</dbReference>
<dbReference type="InterPro" id="IPR008928">
    <property type="entry name" value="6-hairpin_glycosidase_sf"/>
</dbReference>
<name>A0A0W0VXD7_9GAMM</name>
<gene>
    <name evidence="10" type="ORF">Lisr_1297</name>
</gene>
<evidence type="ECO:0000256" key="4">
    <source>
        <dbReference type="ARBA" id="ARBA00022801"/>
    </source>
</evidence>
<evidence type="ECO:0000256" key="1">
    <source>
        <dbReference type="ARBA" id="ARBA00001863"/>
    </source>
</evidence>
<evidence type="ECO:0000313" key="11">
    <source>
        <dbReference type="Proteomes" id="UP000054761"/>
    </source>
</evidence>
<keyword evidence="7" id="KW-0624">Polysaccharide degradation</keyword>
<dbReference type="SMR" id="A0A0W0VXD7"/>
<dbReference type="PATRIC" id="fig|454.4.peg.1403"/>
<evidence type="ECO:0000313" key="10">
    <source>
        <dbReference type="EMBL" id="KTD24948.1"/>
    </source>
</evidence>
<proteinExistence type="inferred from homology"/>
<sequence>MQRILALFMLLWLSIATADVFTPAEIRQLKLNFLANIKDSGAIVASPSKQNPDYYYDWIRDSAIAMDLVESWYEVSHHTEDKNRLLNYVQWVEKTQRQTDTLPGQDILGEPKFYLDGRPYDGPWGRPQNDGAALRALTLIRFAKELLKEKQIDYVKEHLYSASLEPVSMGVIKKDLEYTAHHWQEENFDLWEEVYGHHFFTAMIQRKALLEGAKLARQLNDIPAAEYYEFQSGWLEKRLMQHLDETKGIIQATLPPHPGPQKTLELDSAVLLAVLMGSTEDSVFTPGNTYIKNTVAALKEQFQMLFPINQQHQGALLFGRYPGDTYDGYHNDGLGNPWFLLTAAMAEYYYTLANSLPLTAKHQALIENYIQEGDEYLSLIKRYAPNMNIAEQINLFTGLPQGAHSLTWSYVSVFRALLAREASSKSREKMLN</sequence>